<feature type="region of interest" description="Disordered" evidence="1">
    <location>
        <begin position="1"/>
        <end position="49"/>
    </location>
</feature>
<protein>
    <submittedName>
        <fullName evidence="2">Uncharacterized protein</fullName>
    </submittedName>
</protein>
<feature type="region of interest" description="Disordered" evidence="1">
    <location>
        <begin position="81"/>
        <end position="119"/>
    </location>
</feature>
<evidence type="ECO:0000313" key="2">
    <source>
        <dbReference type="EMBL" id="KAI5059080.1"/>
    </source>
</evidence>
<evidence type="ECO:0000313" key="3">
    <source>
        <dbReference type="Proteomes" id="UP000886520"/>
    </source>
</evidence>
<comment type="caution">
    <text evidence="2">The sequence shown here is derived from an EMBL/GenBank/DDBJ whole genome shotgun (WGS) entry which is preliminary data.</text>
</comment>
<feature type="compositionally biased region" description="Polar residues" evidence="1">
    <location>
        <begin position="87"/>
        <end position="97"/>
    </location>
</feature>
<accession>A0A9D4Z2X9</accession>
<name>A0A9D4Z2X9_ADICA</name>
<dbReference type="EMBL" id="JABFUD020000025">
    <property type="protein sequence ID" value="KAI5059080.1"/>
    <property type="molecule type" value="Genomic_DNA"/>
</dbReference>
<dbReference type="AlphaFoldDB" id="A0A9D4Z2X9"/>
<feature type="region of interest" description="Disordered" evidence="1">
    <location>
        <begin position="401"/>
        <end position="422"/>
    </location>
</feature>
<keyword evidence="3" id="KW-1185">Reference proteome</keyword>
<gene>
    <name evidence="2" type="ORF">GOP47_0025399</name>
</gene>
<sequence>MDGSNFISRDDRTPECNEDFSANDSMDVESDSCQNTKSPSSSHKHQQTPCKTLAILPTASCAPLGVPPKVFKRIQQKNKVKKDLLPKSTQEGFSNPQADKGKLSLDGTHSESTQLDPEDHNLNLVPHSPSAIPLLHISEISESNPRFVLEGKIFNRYGTYKVPPEQAKYGRFLKVDLVDVQCMHTITLVVGQECMHTITLVVGQECIEKYSNKLSIGEFIKVENLSVKPNNKNDGGIAPCSLYLDTAAFVIKVEPFPVSLSFCPETSIRAFLDEAPALHGRGIRMPLTTVAFVIIHREDPLSTCGTGRAIGDLLVADGPTSSDTAILSFVNERKTELQSLLEDLETDDVCISRLRAKLTFVFKSQTKELGYGTQVTRSLRIVNIDNILLVQQCATCNSSKIQPSHHSTQMESSSQVTGSSFG</sequence>
<feature type="compositionally biased region" description="Polar residues" evidence="1">
    <location>
        <begin position="31"/>
        <end position="41"/>
    </location>
</feature>
<evidence type="ECO:0000256" key="1">
    <source>
        <dbReference type="SAM" id="MobiDB-lite"/>
    </source>
</evidence>
<reference evidence="2" key="1">
    <citation type="submission" date="2021-01" db="EMBL/GenBank/DDBJ databases">
        <title>Adiantum capillus-veneris genome.</title>
        <authorList>
            <person name="Fang Y."/>
            <person name="Liao Q."/>
        </authorList>
    </citation>
    <scope>NUCLEOTIDE SEQUENCE</scope>
    <source>
        <strain evidence="2">H3</strain>
        <tissue evidence="2">Leaf</tissue>
    </source>
</reference>
<organism evidence="2 3">
    <name type="scientific">Adiantum capillus-veneris</name>
    <name type="common">Maidenhair fern</name>
    <dbReference type="NCBI Taxonomy" id="13818"/>
    <lineage>
        <taxon>Eukaryota</taxon>
        <taxon>Viridiplantae</taxon>
        <taxon>Streptophyta</taxon>
        <taxon>Embryophyta</taxon>
        <taxon>Tracheophyta</taxon>
        <taxon>Polypodiopsida</taxon>
        <taxon>Polypodiidae</taxon>
        <taxon>Polypodiales</taxon>
        <taxon>Pteridineae</taxon>
        <taxon>Pteridaceae</taxon>
        <taxon>Vittarioideae</taxon>
        <taxon>Adiantum</taxon>
    </lineage>
</organism>
<proteinExistence type="predicted"/>
<dbReference type="Proteomes" id="UP000886520">
    <property type="component" value="Chromosome 25"/>
</dbReference>